<feature type="transmembrane region" description="Helical" evidence="1">
    <location>
        <begin position="148"/>
        <end position="166"/>
    </location>
</feature>
<dbReference type="Proteomes" id="UP000032748">
    <property type="component" value="Chromosome"/>
</dbReference>
<dbReference type="InterPro" id="IPR005804">
    <property type="entry name" value="FA_desaturase_dom"/>
</dbReference>
<feature type="transmembrane region" description="Helical" evidence="1">
    <location>
        <begin position="80"/>
        <end position="98"/>
    </location>
</feature>
<keyword evidence="1" id="KW-0472">Membrane</keyword>
<feature type="transmembrane region" description="Helical" evidence="1">
    <location>
        <begin position="205"/>
        <end position="225"/>
    </location>
</feature>
<name>A0A0D5XW36_9PSED</name>
<feature type="domain" description="Fatty acid desaturase" evidence="2">
    <location>
        <begin position="47"/>
        <end position="284"/>
    </location>
</feature>
<feature type="transmembrane region" description="Helical" evidence="1">
    <location>
        <begin position="26"/>
        <end position="45"/>
    </location>
</feature>
<dbReference type="Pfam" id="PF00487">
    <property type="entry name" value="FA_desaturase"/>
    <property type="match status" value="1"/>
</dbReference>
<protein>
    <submittedName>
        <fullName evidence="3">Fatty acid desaturase</fullName>
    </submittedName>
</protein>
<reference evidence="3 4" key="1">
    <citation type="journal article" date="2015" name="Mol. Plant Microbe Interact.">
        <title>Comparative Genomic Analysis of Pseudomonas chlororaphis PCL1606 Reveals New Insight into Antifungal Compounds Involved in Biocontrol.</title>
        <authorList>
            <person name="Calderon C.E."/>
            <person name="Ramos C."/>
            <person name="de Vicente A."/>
            <person name="Cazorla F.M."/>
        </authorList>
    </citation>
    <scope>NUCLEOTIDE SEQUENCE [LARGE SCALE GENOMIC DNA]</scope>
    <source>
        <strain evidence="3 4">PCL1606</strain>
    </source>
</reference>
<dbReference type="PATRIC" id="fig|587753.10.peg.1579"/>
<gene>
    <name evidence="3" type="ORF">PCL1606_15900</name>
</gene>
<dbReference type="EMBL" id="CP011110">
    <property type="protein sequence ID" value="AKA23045.1"/>
    <property type="molecule type" value="Genomic_DNA"/>
</dbReference>
<feature type="transmembrane region" description="Helical" evidence="1">
    <location>
        <begin position="51"/>
        <end position="68"/>
    </location>
</feature>
<dbReference type="KEGG" id="pcz:PCL1606_15900"/>
<evidence type="ECO:0000313" key="3">
    <source>
        <dbReference type="EMBL" id="AKA23045.1"/>
    </source>
</evidence>
<keyword evidence="1" id="KW-1133">Transmembrane helix</keyword>
<evidence type="ECO:0000256" key="1">
    <source>
        <dbReference type="SAM" id="Phobius"/>
    </source>
</evidence>
<sequence length="314" mass="37079">MAHYFDPLHREEIDTLRQGFTARTEWPTWLLLVGTSASWFAVLLASPWLGLWPSTLLLIPILVLWLSVQHELLHGHPTRWLWLNKVLGYAPFAVWYPYTLYRDSHLRHHRDEDLTLPGLDPESRYLGQRHWHSRSWFERGLHWLNKTLLGRLLLGAPLALLALAREEALRLRQGQRQAWLMWLTHGALTLLMLAFIARYSVLPVWHYLLLVSVPALSVAMLRSYYEHRPHARVEQRTVINEAAWPWTWLFLHLNLHLVHHDQPGLPWYCLPRAYRQRREQWQARSGGFVVQGYGQLLRRHAVKPIDSPEHPFAL</sequence>
<evidence type="ECO:0000259" key="2">
    <source>
        <dbReference type="Pfam" id="PF00487"/>
    </source>
</evidence>
<dbReference type="OrthoDB" id="784276at2"/>
<feature type="transmembrane region" description="Helical" evidence="1">
    <location>
        <begin position="178"/>
        <end position="199"/>
    </location>
</feature>
<dbReference type="GO" id="GO:0006629">
    <property type="term" value="P:lipid metabolic process"/>
    <property type="evidence" value="ECO:0007669"/>
    <property type="project" value="InterPro"/>
</dbReference>
<proteinExistence type="predicted"/>
<keyword evidence="1" id="KW-0812">Transmembrane</keyword>
<accession>A0A0D5XW36</accession>
<dbReference type="RefSeq" id="WP_045881706.1">
    <property type="nucleotide sequence ID" value="NZ_CP011110.1"/>
</dbReference>
<dbReference type="AlphaFoldDB" id="A0A0D5XW36"/>
<evidence type="ECO:0000313" key="4">
    <source>
        <dbReference type="Proteomes" id="UP000032748"/>
    </source>
</evidence>
<organism evidence="3 4">
    <name type="scientific">Pseudomonas chlororaphis</name>
    <dbReference type="NCBI Taxonomy" id="587753"/>
    <lineage>
        <taxon>Bacteria</taxon>
        <taxon>Pseudomonadati</taxon>
        <taxon>Pseudomonadota</taxon>
        <taxon>Gammaproteobacteria</taxon>
        <taxon>Pseudomonadales</taxon>
        <taxon>Pseudomonadaceae</taxon>
        <taxon>Pseudomonas</taxon>
    </lineage>
</organism>